<comment type="caution">
    <text evidence="8">The sequence shown here is derived from an EMBL/GenBank/DDBJ whole genome shotgun (WGS) entry which is preliminary data.</text>
</comment>
<evidence type="ECO:0000313" key="9">
    <source>
        <dbReference type="Proteomes" id="UP001174934"/>
    </source>
</evidence>
<evidence type="ECO:0000256" key="5">
    <source>
        <dbReference type="ARBA" id="ARBA00023242"/>
    </source>
</evidence>
<dbReference type="InterPro" id="IPR036864">
    <property type="entry name" value="Zn2-C6_fun-type_DNA-bd_sf"/>
</dbReference>
<evidence type="ECO:0000313" key="8">
    <source>
        <dbReference type="EMBL" id="KAK0628183.1"/>
    </source>
</evidence>
<feature type="domain" description="Zn(2)-C6 fungal-type" evidence="7">
    <location>
        <begin position="20"/>
        <end position="52"/>
    </location>
</feature>
<keyword evidence="5" id="KW-0539">Nucleus</keyword>
<feature type="compositionally biased region" description="Pro residues" evidence="6">
    <location>
        <begin position="657"/>
        <end position="666"/>
    </location>
</feature>
<proteinExistence type="predicted"/>
<evidence type="ECO:0000256" key="3">
    <source>
        <dbReference type="ARBA" id="ARBA00023125"/>
    </source>
</evidence>
<keyword evidence="2" id="KW-0805">Transcription regulation</keyword>
<evidence type="ECO:0000259" key="7">
    <source>
        <dbReference type="PROSITE" id="PS50048"/>
    </source>
</evidence>
<name>A0AA39X6G9_9PEZI</name>
<dbReference type="GO" id="GO:0005634">
    <property type="term" value="C:nucleus"/>
    <property type="evidence" value="ECO:0007669"/>
    <property type="project" value="UniProtKB-SubCell"/>
</dbReference>
<evidence type="ECO:0000256" key="6">
    <source>
        <dbReference type="SAM" id="MobiDB-lite"/>
    </source>
</evidence>
<dbReference type="SUPFAM" id="SSF57701">
    <property type="entry name" value="Zn2/Cys6 DNA-binding domain"/>
    <property type="match status" value="1"/>
</dbReference>
<dbReference type="PROSITE" id="PS50048">
    <property type="entry name" value="ZN2_CY6_FUNGAL_2"/>
    <property type="match status" value="1"/>
</dbReference>
<dbReference type="SMART" id="SM00066">
    <property type="entry name" value="GAL4"/>
    <property type="match status" value="1"/>
</dbReference>
<dbReference type="AlphaFoldDB" id="A0AA39X6G9"/>
<dbReference type="EMBL" id="JAULSR010000002">
    <property type="protein sequence ID" value="KAK0628183.1"/>
    <property type="molecule type" value="Genomic_DNA"/>
</dbReference>
<dbReference type="PANTHER" id="PTHR31845:SF39">
    <property type="entry name" value="TRANSCRIPTION FACTOR PBCR-RELATED"/>
    <property type="match status" value="1"/>
</dbReference>
<comment type="subcellular location">
    <subcellularLocation>
        <location evidence="1">Nucleus</location>
    </subcellularLocation>
</comment>
<accession>A0AA39X6G9</accession>
<dbReference type="PANTHER" id="PTHR31845">
    <property type="entry name" value="FINGER DOMAIN PROTEIN, PUTATIVE-RELATED"/>
    <property type="match status" value="1"/>
</dbReference>
<feature type="region of interest" description="Disordered" evidence="6">
    <location>
        <begin position="652"/>
        <end position="678"/>
    </location>
</feature>
<keyword evidence="3" id="KW-0238">DNA-binding</keyword>
<protein>
    <recommendedName>
        <fullName evidence="7">Zn(2)-C6 fungal-type domain-containing protein</fullName>
    </recommendedName>
</protein>
<dbReference type="CDD" id="cd00067">
    <property type="entry name" value="GAL4"/>
    <property type="match status" value="1"/>
</dbReference>
<evidence type="ECO:0000256" key="4">
    <source>
        <dbReference type="ARBA" id="ARBA00023163"/>
    </source>
</evidence>
<feature type="region of interest" description="Disordered" evidence="6">
    <location>
        <begin position="54"/>
        <end position="82"/>
    </location>
</feature>
<dbReference type="GO" id="GO:0000981">
    <property type="term" value="F:DNA-binding transcription factor activity, RNA polymerase II-specific"/>
    <property type="evidence" value="ECO:0007669"/>
    <property type="project" value="InterPro"/>
</dbReference>
<evidence type="ECO:0000256" key="1">
    <source>
        <dbReference type="ARBA" id="ARBA00004123"/>
    </source>
</evidence>
<gene>
    <name evidence="8" type="ORF">B0T17DRAFT_614137</name>
</gene>
<dbReference type="GO" id="GO:0008270">
    <property type="term" value="F:zinc ion binding"/>
    <property type="evidence" value="ECO:0007669"/>
    <property type="project" value="InterPro"/>
</dbReference>
<dbReference type="PROSITE" id="PS00463">
    <property type="entry name" value="ZN2_CY6_FUNGAL_1"/>
    <property type="match status" value="1"/>
</dbReference>
<feature type="region of interest" description="Disordered" evidence="6">
    <location>
        <begin position="726"/>
        <end position="768"/>
    </location>
</feature>
<feature type="compositionally biased region" description="Low complexity" evidence="6">
    <location>
        <begin position="727"/>
        <end position="740"/>
    </location>
</feature>
<sequence>MDSHDNQQGPSVPRARITNACEACRVAKVKCQSSSQRNICKRCLESKRECIFKTGPRTRRPRQSKLPPPPGPSKTFTIDIPMPGDTDVCSSLEALRMGHEGYIDDLVPEDQFTSDDDNDGIYYDYDYDQQWPSASASASTSMDGGGSGGTTTNSGRRGGPASVASHTSSLPVGASALSTPPSSAAMFNDASSSAAGAGASGKAAATGQQQRTTRTVASFGLQPQFNLDSAASLLGTFRTVMLEHFPCAVVGEHETVASLAQDRPFVLLALLAAASSSRTLQGHSLYDEEFRKILGLKFVAGGERSLELLQGLVVYVAWYPFHLRPKNKQAFQYIRMTVDIVNDLELDQDPGLDDDLEDAMMPTPERLGDIRTYLSSYYLVSSFASTWNRTPQLQYTEYTAKCCDILERYSQTKGDVILAWQARLQRIVEEASDMRRNQRGHSQSEYQIGLMLKGMEAQLVEWEGRLALDVASATSVRIAILFTRIFLSGAPLLKLPSTKLPRIDAASSFRADPQRLLSLIPALQAAYDYFLSLPAPEINAFSCVEWGNFILVTILGFRLSFPIAVCPEWDDKAARRLLRFGEHLDLLCGTWGGVTASPADDDNDGDNGGTRGRGGGGGGVLPASSQKNTDVLGASKVVLSVVRKKYRKRVARLEPSLPRPQPPPPLQQQKQQQRQEAMFAAAHPGLNASAAGMRLDSTMQGCPMMDGSMEPYYPYWDETFTTGLDAGQHQQGQHQQHQQHPNATVERGDHSSGAAGVAAGGDGIEEPTATTTAYNDLWATMTMGWAHTDIDFGAM</sequence>
<keyword evidence="4" id="KW-0804">Transcription</keyword>
<dbReference type="InterPro" id="IPR051089">
    <property type="entry name" value="prtT"/>
</dbReference>
<dbReference type="InterPro" id="IPR001138">
    <property type="entry name" value="Zn2Cys6_DnaBD"/>
</dbReference>
<feature type="compositionally biased region" description="Gly residues" evidence="6">
    <location>
        <begin position="606"/>
        <end position="620"/>
    </location>
</feature>
<feature type="region of interest" description="Disordered" evidence="6">
    <location>
        <begin position="597"/>
        <end position="626"/>
    </location>
</feature>
<keyword evidence="9" id="KW-1185">Reference proteome</keyword>
<dbReference type="Proteomes" id="UP001174934">
    <property type="component" value="Unassembled WGS sequence"/>
</dbReference>
<dbReference type="GO" id="GO:0000976">
    <property type="term" value="F:transcription cis-regulatory region binding"/>
    <property type="evidence" value="ECO:0007669"/>
    <property type="project" value="TreeGrafter"/>
</dbReference>
<organism evidence="8 9">
    <name type="scientific">Bombardia bombarda</name>
    <dbReference type="NCBI Taxonomy" id="252184"/>
    <lineage>
        <taxon>Eukaryota</taxon>
        <taxon>Fungi</taxon>
        <taxon>Dikarya</taxon>
        <taxon>Ascomycota</taxon>
        <taxon>Pezizomycotina</taxon>
        <taxon>Sordariomycetes</taxon>
        <taxon>Sordariomycetidae</taxon>
        <taxon>Sordariales</taxon>
        <taxon>Lasiosphaeriaceae</taxon>
        <taxon>Bombardia</taxon>
    </lineage>
</organism>
<dbReference type="Gene3D" id="4.10.240.10">
    <property type="entry name" value="Zn(2)-C6 fungal-type DNA-binding domain"/>
    <property type="match status" value="1"/>
</dbReference>
<evidence type="ECO:0000256" key="2">
    <source>
        <dbReference type="ARBA" id="ARBA00023015"/>
    </source>
</evidence>
<feature type="region of interest" description="Disordered" evidence="6">
    <location>
        <begin position="134"/>
        <end position="175"/>
    </location>
</feature>
<reference evidence="8" key="1">
    <citation type="submission" date="2023-06" db="EMBL/GenBank/DDBJ databases">
        <title>Genome-scale phylogeny and comparative genomics of the fungal order Sordariales.</title>
        <authorList>
            <consortium name="Lawrence Berkeley National Laboratory"/>
            <person name="Hensen N."/>
            <person name="Bonometti L."/>
            <person name="Westerberg I."/>
            <person name="Brannstrom I.O."/>
            <person name="Guillou S."/>
            <person name="Cros-Aarteil S."/>
            <person name="Calhoun S."/>
            <person name="Haridas S."/>
            <person name="Kuo A."/>
            <person name="Mondo S."/>
            <person name="Pangilinan J."/>
            <person name="Riley R."/>
            <person name="LaButti K."/>
            <person name="Andreopoulos B."/>
            <person name="Lipzen A."/>
            <person name="Chen C."/>
            <person name="Yanf M."/>
            <person name="Daum C."/>
            <person name="Ng V."/>
            <person name="Clum A."/>
            <person name="Steindorff A."/>
            <person name="Ohm R."/>
            <person name="Martin F."/>
            <person name="Silar P."/>
            <person name="Natvig D."/>
            <person name="Lalanne C."/>
            <person name="Gautier V."/>
            <person name="Ament-velasquez S.L."/>
            <person name="Kruys A."/>
            <person name="Hutchinson M.I."/>
            <person name="Powell A.J."/>
            <person name="Barry K."/>
            <person name="Miller A.N."/>
            <person name="Grigoriev I.V."/>
            <person name="Debuchy R."/>
            <person name="Gladieux P."/>
            <person name="Thoren M.H."/>
            <person name="Johannesson H."/>
        </authorList>
    </citation>
    <scope>NUCLEOTIDE SEQUENCE</scope>
    <source>
        <strain evidence="8">SMH3391-2</strain>
    </source>
</reference>